<sequence>MNMDRDAGYTVVCISDFCKLYNVRRQTMEVFGLLNEVDSVDKDAFERLKWSIARKREPDDIEQASKRVCGSWVGSQGPVEGSTLEVLSQDILWSQQDATPELLISEGTENPASWEGTVTLLESEQQMNHLLLHSEDMHSSSPPPMTF</sequence>
<evidence type="ECO:0000313" key="1">
    <source>
        <dbReference type="EMBL" id="CDF87832.1"/>
    </source>
</evidence>
<name>A0A8J2T4H0_ZYGB2</name>
<keyword evidence="2" id="KW-1185">Reference proteome</keyword>
<dbReference type="OrthoDB" id="10367801at2759"/>
<gene>
    <name evidence="1" type="ORF">BN860_15478g</name>
</gene>
<organism evidence="1 2">
    <name type="scientific">Zygosaccharomyces bailii (strain CLIB 213 / ATCC 58445 / CBS 680 / BCRC 21525 / NBRC 1098 / NCYC 1416 / NRRL Y-2227)</name>
    <dbReference type="NCBI Taxonomy" id="1333698"/>
    <lineage>
        <taxon>Eukaryota</taxon>
        <taxon>Fungi</taxon>
        <taxon>Dikarya</taxon>
        <taxon>Ascomycota</taxon>
        <taxon>Saccharomycotina</taxon>
        <taxon>Saccharomycetes</taxon>
        <taxon>Saccharomycetales</taxon>
        <taxon>Saccharomycetaceae</taxon>
        <taxon>Zygosaccharomyces</taxon>
    </lineage>
</organism>
<dbReference type="EMBL" id="HG316454">
    <property type="protein sequence ID" value="CDF87832.1"/>
    <property type="molecule type" value="Genomic_DNA"/>
</dbReference>
<proteinExistence type="predicted"/>
<dbReference type="Proteomes" id="UP000019375">
    <property type="component" value="Unassembled WGS sequence"/>
</dbReference>
<protein>
    <submittedName>
        <fullName evidence="1">BN860_15478g1_1</fullName>
    </submittedName>
</protein>
<reference evidence="2" key="1">
    <citation type="journal article" date="2013" name="Genome Announc.">
        <title>Genome sequence of the food spoilage yeast Zygosaccharomyces bailii CLIB 213(T).</title>
        <authorList>
            <person name="Galeote V."/>
            <person name="Bigey F."/>
            <person name="Devillers H."/>
            <person name="Neuveglise C."/>
            <person name="Dequin S."/>
        </authorList>
    </citation>
    <scope>NUCLEOTIDE SEQUENCE [LARGE SCALE GENOMIC DNA]</scope>
    <source>
        <strain evidence="2">CLIB 213 / ATCC 58445 / CBS 680 / CCRC 21525 / NBRC 1098 / NCYC 1416 / NRRL Y-2227</strain>
    </source>
</reference>
<accession>A0A8J2T4H0</accession>
<evidence type="ECO:0000313" key="2">
    <source>
        <dbReference type="Proteomes" id="UP000019375"/>
    </source>
</evidence>
<dbReference type="AlphaFoldDB" id="A0A8J2T4H0"/>